<organism evidence="1 2">
    <name type="scientific">Rhamnusium bicolor</name>
    <dbReference type="NCBI Taxonomy" id="1586634"/>
    <lineage>
        <taxon>Eukaryota</taxon>
        <taxon>Metazoa</taxon>
        <taxon>Ecdysozoa</taxon>
        <taxon>Arthropoda</taxon>
        <taxon>Hexapoda</taxon>
        <taxon>Insecta</taxon>
        <taxon>Pterygota</taxon>
        <taxon>Neoptera</taxon>
        <taxon>Endopterygota</taxon>
        <taxon>Coleoptera</taxon>
        <taxon>Polyphaga</taxon>
        <taxon>Cucujiformia</taxon>
        <taxon>Chrysomeloidea</taxon>
        <taxon>Cerambycidae</taxon>
        <taxon>Lepturinae</taxon>
        <taxon>Rhagiini</taxon>
        <taxon>Rhamnusium</taxon>
    </lineage>
</organism>
<proteinExistence type="predicted"/>
<evidence type="ECO:0000313" key="1">
    <source>
        <dbReference type="EMBL" id="KAJ8964399.1"/>
    </source>
</evidence>
<sequence length="182" mass="21568">MLYQYNFVSNRILDLVLCNKLCNVVYSPEILLKEDCHHPALLIAIDSEVEARYFSLSNSKNDELDLNYKKVNFHDLSLELSLTDWSSLSSVSDTDNGVDIFYNILRQILIKHVLEKSKLNYSRQFLRCFSKDVIYLWKAKEKVKKKYKLSKRPEDHDEFKRLRSSLITEVYEKFVENNLKNC</sequence>
<reference evidence="1" key="1">
    <citation type="journal article" date="2023" name="Insect Mol. Biol.">
        <title>Genome sequencing provides insights into the evolution of gene families encoding plant cell wall-degrading enzymes in longhorned beetles.</title>
        <authorList>
            <person name="Shin N.R."/>
            <person name="Okamura Y."/>
            <person name="Kirsch R."/>
            <person name="Pauchet Y."/>
        </authorList>
    </citation>
    <scope>NUCLEOTIDE SEQUENCE</scope>
    <source>
        <strain evidence="1">RBIC_L_NR</strain>
    </source>
</reference>
<dbReference type="EMBL" id="JANEYF010001366">
    <property type="protein sequence ID" value="KAJ8964399.1"/>
    <property type="molecule type" value="Genomic_DNA"/>
</dbReference>
<keyword evidence="2" id="KW-1185">Reference proteome</keyword>
<evidence type="ECO:0000313" key="2">
    <source>
        <dbReference type="Proteomes" id="UP001162156"/>
    </source>
</evidence>
<gene>
    <name evidence="1" type="ORF">NQ314_004936</name>
</gene>
<dbReference type="Proteomes" id="UP001162156">
    <property type="component" value="Unassembled WGS sequence"/>
</dbReference>
<accession>A0AAV8ZKP4</accession>
<comment type="caution">
    <text evidence="1">The sequence shown here is derived from an EMBL/GenBank/DDBJ whole genome shotgun (WGS) entry which is preliminary data.</text>
</comment>
<name>A0AAV8ZKP4_9CUCU</name>
<dbReference type="AlphaFoldDB" id="A0AAV8ZKP4"/>
<protein>
    <submittedName>
        <fullName evidence="1">Uncharacterized protein</fullName>
    </submittedName>
</protein>